<evidence type="ECO:0000313" key="2">
    <source>
        <dbReference type="EMBL" id="OWK55632.1"/>
    </source>
</evidence>
<sequence length="96" mass="10669">MGWAGCSGWQEPQGAESGMMLQVQVRSGALSSPQVSGSRLDAPEGNNEFLQGCKTEGWELNLLGRPSPFEDREVAMLRGEREVESFSWHLWKERTG</sequence>
<keyword evidence="3" id="KW-1185">Reference proteome</keyword>
<organism evidence="2 3">
    <name type="scientific">Lonchura striata</name>
    <name type="common">white-rumped munia</name>
    <dbReference type="NCBI Taxonomy" id="40157"/>
    <lineage>
        <taxon>Eukaryota</taxon>
        <taxon>Metazoa</taxon>
        <taxon>Chordata</taxon>
        <taxon>Craniata</taxon>
        <taxon>Vertebrata</taxon>
        <taxon>Euteleostomi</taxon>
        <taxon>Archelosauria</taxon>
        <taxon>Archosauria</taxon>
        <taxon>Dinosauria</taxon>
        <taxon>Saurischia</taxon>
        <taxon>Theropoda</taxon>
        <taxon>Coelurosauria</taxon>
        <taxon>Aves</taxon>
        <taxon>Neognathae</taxon>
        <taxon>Neoaves</taxon>
        <taxon>Telluraves</taxon>
        <taxon>Australaves</taxon>
        <taxon>Passeriformes</taxon>
        <taxon>Passeroidea</taxon>
        <taxon>Estrildidae</taxon>
        <taxon>Estrildinae</taxon>
        <taxon>Lonchura</taxon>
    </lineage>
</organism>
<protein>
    <submittedName>
        <fullName evidence="2">Uncharacterized protein</fullName>
    </submittedName>
</protein>
<dbReference type="Proteomes" id="UP000197619">
    <property type="component" value="Unassembled WGS sequence"/>
</dbReference>
<dbReference type="AlphaFoldDB" id="A0A218UQJ0"/>
<reference evidence="2 3" key="1">
    <citation type="submission" date="2017-05" db="EMBL/GenBank/DDBJ databases">
        <title>Genome of assembly of the Bengalese finch, Lonchura striata domestica.</title>
        <authorList>
            <person name="Colquitt B.M."/>
            <person name="Brainard M.S."/>
        </authorList>
    </citation>
    <scope>NUCLEOTIDE SEQUENCE [LARGE SCALE GENOMIC DNA]</scope>
    <source>
        <strain evidence="2">White83orange57</strain>
    </source>
</reference>
<comment type="caution">
    <text evidence="2">The sequence shown here is derived from an EMBL/GenBank/DDBJ whole genome shotgun (WGS) entry which is preliminary data.</text>
</comment>
<dbReference type="EMBL" id="MUZQ01000191">
    <property type="protein sequence ID" value="OWK55632.1"/>
    <property type="molecule type" value="Genomic_DNA"/>
</dbReference>
<evidence type="ECO:0000313" key="3">
    <source>
        <dbReference type="Proteomes" id="UP000197619"/>
    </source>
</evidence>
<accession>A0A218UQJ0</accession>
<evidence type="ECO:0000256" key="1">
    <source>
        <dbReference type="SAM" id="MobiDB-lite"/>
    </source>
</evidence>
<gene>
    <name evidence="2" type="ORF">RLOC_00013705</name>
</gene>
<feature type="region of interest" description="Disordered" evidence="1">
    <location>
        <begin position="24"/>
        <end position="47"/>
    </location>
</feature>
<proteinExistence type="predicted"/>
<name>A0A218UQJ0_9PASE</name>